<name>A0ABQ9IFS4_9NEOP</name>
<keyword evidence="2" id="KW-1185">Reference proteome</keyword>
<evidence type="ECO:0000313" key="1">
    <source>
        <dbReference type="EMBL" id="KAJ8895528.1"/>
    </source>
</evidence>
<protein>
    <submittedName>
        <fullName evidence="1">Uncharacterized protein</fullName>
    </submittedName>
</protein>
<dbReference type="EMBL" id="JARBHB010000001">
    <property type="protein sequence ID" value="KAJ8895528.1"/>
    <property type="molecule type" value="Genomic_DNA"/>
</dbReference>
<gene>
    <name evidence="1" type="ORF">PR048_000864</name>
</gene>
<dbReference type="SUPFAM" id="SSF53098">
    <property type="entry name" value="Ribonuclease H-like"/>
    <property type="match status" value="1"/>
</dbReference>
<accession>A0ABQ9IFS4</accession>
<sequence length="179" mass="20554">MVQLLSELQDVVKRTVALINKVIPVLTEEVWLICKNLTSVLKPFEEVTVQISGDKYVTGSNVIVLVNRLMKACEKMKHQQYSLKEVNVVNVLLKGLTTKMKNIEHSKAFALASLLDPRYKLLAFIDKAAAESVKRYCTELSMAKVFHLYPILAKVIRKSFAILEHWYHANNFFLKWALF</sequence>
<comment type="caution">
    <text evidence="1">The sequence shown here is derived from an EMBL/GenBank/DDBJ whole genome shotgun (WGS) entry which is preliminary data.</text>
</comment>
<organism evidence="1 2">
    <name type="scientific">Dryococelus australis</name>
    <dbReference type="NCBI Taxonomy" id="614101"/>
    <lineage>
        <taxon>Eukaryota</taxon>
        <taxon>Metazoa</taxon>
        <taxon>Ecdysozoa</taxon>
        <taxon>Arthropoda</taxon>
        <taxon>Hexapoda</taxon>
        <taxon>Insecta</taxon>
        <taxon>Pterygota</taxon>
        <taxon>Neoptera</taxon>
        <taxon>Polyneoptera</taxon>
        <taxon>Phasmatodea</taxon>
        <taxon>Verophasmatodea</taxon>
        <taxon>Anareolatae</taxon>
        <taxon>Phasmatidae</taxon>
        <taxon>Eurycanthinae</taxon>
        <taxon>Dryococelus</taxon>
    </lineage>
</organism>
<evidence type="ECO:0000313" key="2">
    <source>
        <dbReference type="Proteomes" id="UP001159363"/>
    </source>
</evidence>
<reference evidence="1 2" key="1">
    <citation type="submission" date="2023-02" db="EMBL/GenBank/DDBJ databases">
        <title>LHISI_Scaffold_Assembly.</title>
        <authorList>
            <person name="Stuart O.P."/>
            <person name="Cleave R."/>
            <person name="Magrath M.J.L."/>
            <person name="Mikheyev A.S."/>
        </authorList>
    </citation>
    <scope>NUCLEOTIDE SEQUENCE [LARGE SCALE GENOMIC DNA]</scope>
    <source>
        <strain evidence="1">Daus_M_001</strain>
        <tissue evidence="1">Leg muscle</tissue>
    </source>
</reference>
<dbReference type="Proteomes" id="UP001159363">
    <property type="component" value="Chromosome 1"/>
</dbReference>
<dbReference type="InterPro" id="IPR012337">
    <property type="entry name" value="RNaseH-like_sf"/>
</dbReference>
<proteinExistence type="predicted"/>